<protein>
    <submittedName>
        <fullName evidence="1">Uncharacterized protein</fullName>
    </submittedName>
</protein>
<reference evidence="1 2" key="1">
    <citation type="submission" date="2014-04" db="EMBL/GenBank/DDBJ databases">
        <title>Evolutionary Origins and Diversification of the Mycorrhizal Mutualists.</title>
        <authorList>
            <consortium name="DOE Joint Genome Institute"/>
            <consortium name="Mycorrhizal Genomics Consortium"/>
            <person name="Kohler A."/>
            <person name="Kuo A."/>
            <person name="Nagy L.G."/>
            <person name="Floudas D."/>
            <person name="Copeland A."/>
            <person name="Barry K.W."/>
            <person name="Cichocki N."/>
            <person name="Veneault-Fourrey C."/>
            <person name="LaButti K."/>
            <person name="Lindquist E.A."/>
            <person name="Lipzen A."/>
            <person name="Lundell T."/>
            <person name="Morin E."/>
            <person name="Murat C."/>
            <person name="Riley R."/>
            <person name="Ohm R."/>
            <person name="Sun H."/>
            <person name="Tunlid A."/>
            <person name="Henrissat B."/>
            <person name="Grigoriev I.V."/>
            <person name="Hibbett D.S."/>
            <person name="Martin F."/>
        </authorList>
    </citation>
    <scope>NUCLEOTIDE SEQUENCE [LARGE SCALE GENOMIC DNA]</scope>
    <source>
        <strain evidence="1 2">FD-317 M1</strain>
    </source>
</reference>
<evidence type="ECO:0000313" key="2">
    <source>
        <dbReference type="Proteomes" id="UP000053593"/>
    </source>
</evidence>
<dbReference type="EMBL" id="KN834771">
    <property type="protein sequence ID" value="KIK61485.1"/>
    <property type="molecule type" value="Genomic_DNA"/>
</dbReference>
<feature type="non-terminal residue" evidence="1">
    <location>
        <position position="137"/>
    </location>
</feature>
<proteinExistence type="predicted"/>
<evidence type="ECO:0000313" key="1">
    <source>
        <dbReference type="EMBL" id="KIK61485.1"/>
    </source>
</evidence>
<dbReference type="HOGENOM" id="CLU_122479_0_0_1"/>
<name>A0A0D0BCU8_9AGAR</name>
<sequence length="137" mass="15604">MVGKRKSYDGRVGNILPGNILVTSPNVPYLYKPRLMCRVRWRQGLHFGPDDPLFLPQPFNKAVPHLALIMPPSCDPQDKYYYAWARPTKAEFVPDDICPGEVGLGRLESQFHKGLKSLAKQLLKQIPENTKDNFVLE</sequence>
<gene>
    <name evidence="1" type="ORF">GYMLUDRAFT_166567</name>
</gene>
<dbReference type="OrthoDB" id="3055021at2759"/>
<dbReference type="Proteomes" id="UP000053593">
    <property type="component" value="Unassembled WGS sequence"/>
</dbReference>
<accession>A0A0D0BCU8</accession>
<organism evidence="1 2">
    <name type="scientific">Collybiopsis luxurians FD-317 M1</name>
    <dbReference type="NCBI Taxonomy" id="944289"/>
    <lineage>
        <taxon>Eukaryota</taxon>
        <taxon>Fungi</taxon>
        <taxon>Dikarya</taxon>
        <taxon>Basidiomycota</taxon>
        <taxon>Agaricomycotina</taxon>
        <taxon>Agaricomycetes</taxon>
        <taxon>Agaricomycetidae</taxon>
        <taxon>Agaricales</taxon>
        <taxon>Marasmiineae</taxon>
        <taxon>Omphalotaceae</taxon>
        <taxon>Collybiopsis</taxon>
        <taxon>Collybiopsis luxurians</taxon>
    </lineage>
</organism>
<dbReference type="AlphaFoldDB" id="A0A0D0BCU8"/>
<keyword evidence="2" id="KW-1185">Reference proteome</keyword>